<dbReference type="Gene3D" id="2.40.10.10">
    <property type="entry name" value="Trypsin-like serine proteases"/>
    <property type="match status" value="2"/>
</dbReference>
<dbReference type="Gene3D" id="2.30.42.10">
    <property type="match status" value="1"/>
</dbReference>
<dbReference type="PRINTS" id="PR00834">
    <property type="entry name" value="PROTEASES2C"/>
</dbReference>
<dbReference type="SUPFAM" id="SSF50156">
    <property type="entry name" value="PDZ domain-like"/>
    <property type="match status" value="1"/>
</dbReference>
<accession>A0A5S5AID3</accession>
<reference evidence="6 7" key="1">
    <citation type="submission" date="2019-07" db="EMBL/GenBank/DDBJ databases">
        <title>Genomic Encyclopedia of Type Strains, Phase I: the one thousand microbial genomes (KMG-I) project.</title>
        <authorList>
            <person name="Kyrpides N."/>
        </authorList>
    </citation>
    <scope>NUCLEOTIDE SEQUENCE [LARGE SCALE GENOMIC DNA]</scope>
    <source>
        <strain evidence="6 7">DSM 16647</strain>
    </source>
</reference>
<evidence type="ECO:0000256" key="4">
    <source>
        <dbReference type="ARBA" id="ARBA00022825"/>
    </source>
</evidence>
<dbReference type="CDD" id="cd10839">
    <property type="entry name" value="cpPDZ1_DegP-like"/>
    <property type="match status" value="1"/>
</dbReference>
<evidence type="ECO:0000313" key="7">
    <source>
        <dbReference type="Proteomes" id="UP000322294"/>
    </source>
</evidence>
<dbReference type="PANTHER" id="PTHR22939">
    <property type="entry name" value="SERINE PROTEASE FAMILY S1C HTRA-RELATED"/>
    <property type="match status" value="1"/>
</dbReference>
<name>A0A5S5AID3_9FIRM</name>
<dbReference type="Pfam" id="PF13180">
    <property type="entry name" value="PDZ_2"/>
    <property type="match status" value="1"/>
</dbReference>
<protein>
    <submittedName>
        <fullName evidence="6">Do/DeqQ family serine protease</fullName>
    </submittedName>
</protein>
<evidence type="ECO:0000256" key="3">
    <source>
        <dbReference type="ARBA" id="ARBA00022801"/>
    </source>
</evidence>
<dbReference type="InterPro" id="IPR001940">
    <property type="entry name" value="Peptidase_S1C"/>
</dbReference>
<dbReference type="OrthoDB" id="9758917at2"/>
<feature type="domain" description="PDZ" evidence="5">
    <location>
        <begin position="282"/>
        <end position="376"/>
    </location>
</feature>
<dbReference type="FunFam" id="2.40.10.10:FF:000001">
    <property type="entry name" value="Periplasmic serine protease DegS"/>
    <property type="match status" value="1"/>
</dbReference>
<dbReference type="InterPro" id="IPR001478">
    <property type="entry name" value="PDZ"/>
</dbReference>
<evidence type="ECO:0000256" key="2">
    <source>
        <dbReference type="ARBA" id="ARBA00022670"/>
    </source>
</evidence>
<dbReference type="EMBL" id="VNHO01000026">
    <property type="protein sequence ID" value="TYP50369.1"/>
    <property type="molecule type" value="Genomic_DNA"/>
</dbReference>
<dbReference type="InterPro" id="IPR009003">
    <property type="entry name" value="Peptidase_S1_PA"/>
</dbReference>
<gene>
    <name evidence="6" type="ORF">LZ11_02023</name>
</gene>
<dbReference type="PANTHER" id="PTHR22939:SF129">
    <property type="entry name" value="SERINE PROTEASE HTRA2, MITOCHONDRIAL"/>
    <property type="match status" value="1"/>
</dbReference>
<dbReference type="RefSeq" id="WP_148867717.1">
    <property type="nucleotide sequence ID" value="NZ_VNHO01000026.1"/>
</dbReference>
<dbReference type="SUPFAM" id="SSF50494">
    <property type="entry name" value="Trypsin-like serine proteases"/>
    <property type="match status" value="1"/>
</dbReference>
<evidence type="ECO:0000259" key="5">
    <source>
        <dbReference type="PROSITE" id="PS50106"/>
    </source>
</evidence>
<sequence>MKIFLRYKYLIAVLLGFTLGAAVVAGGIFAYNFFYPSKSANAGVGTETTRNSTLPAQIGPADIPDIVDRVSNAVVFIETTVENRTAPNPFFDDPFFKEFFGDDFRIPDRVSRGIGSGFIISPDGYILTNDHVIEGASEVNVTVKGFAKPFKATVVGKDFELDLAVLKINSDSKLPSLTLGDSDKMRVGDWVIAIGNPYRLDHTVTVGVISAKGRPLAITDRSTGKTRVFKDLIQTDAAINPGNSGGPLISLNGEVIGINTAVNAEAQGIGFAIPINTAKEVLDELIKSGGVTRPYIGVYLQDITKDLADYFQLKSTDGALISYVLPGSPAEKAGLQQGDIILKVNDKPIKKSSDVSEIISKTKVDERIVLVIYRNGRTLYVPVKVGKKPS</sequence>
<organism evidence="6 7">
    <name type="scientific">Thermosediminibacter litoriperuensis</name>
    <dbReference type="NCBI Taxonomy" id="291989"/>
    <lineage>
        <taxon>Bacteria</taxon>
        <taxon>Bacillati</taxon>
        <taxon>Bacillota</taxon>
        <taxon>Clostridia</taxon>
        <taxon>Thermosediminibacterales</taxon>
        <taxon>Thermosediminibacteraceae</taxon>
        <taxon>Thermosediminibacter</taxon>
    </lineage>
</organism>
<dbReference type="Pfam" id="PF13365">
    <property type="entry name" value="Trypsin_2"/>
    <property type="match status" value="1"/>
</dbReference>
<evidence type="ECO:0000313" key="6">
    <source>
        <dbReference type="EMBL" id="TYP50369.1"/>
    </source>
</evidence>
<dbReference type="InterPro" id="IPR036034">
    <property type="entry name" value="PDZ_sf"/>
</dbReference>
<dbReference type="InterPro" id="IPR043504">
    <property type="entry name" value="Peptidase_S1_PA_chymotrypsin"/>
</dbReference>
<evidence type="ECO:0000256" key="1">
    <source>
        <dbReference type="ARBA" id="ARBA00010541"/>
    </source>
</evidence>
<proteinExistence type="inferred from homology"/>
<dbReference type="SMART" id="SM00228">
    <property type="entry name" value="PDZ"/>
    <property type="match status" value="1"/>
</dbReference>
<comment type="caution">
    <text evidence="6">The sequence shown here is derived from an EMBL/GenBank/DDBJ whole genome shotgun (WGS) entry which is preliminary data.</text>
</comment>
<dbReference type="GO" id="GO:0006508">
    <property type="term" value="P:proteolysis"/>
    <property type="evidence" value="ECO:0007669"/>
    <property type="project" value="UniProtKB-KW"/>
</dbReference>
<dbReference type="Proteomes" id="UP000322294">
    <property type="component" value="Unassembled WGS sequence"/>
</dbReference>
<dbReference type="AlphaFoldDB" id="A0A5S5AID3"/>
<keyword evidence="2 6" id="KW-0645">Protease</keyword>
<comment type="similarity">
    <text evidence="1">Belongs to the peptidase S1C family.</text>
</comment>
<keyword evidence="4" id="KW-0720">Serine protease</keyword>
<keyword evidence="7" id="KW-1185">Reference proteome</keyword>
<dbReference type="PROSITE" id="PS50106">
    <property type="entry name" value="PDZ"/>
    <property type="match status" value="1"/>
</dbReference>
<keyword evidence="3" id="KW-0378">Hydrolase</keyword>
<dbReference type="GO" id="GO:0004252">
    <property type="term" value="F:serine-type endopeptidase activity"/>
    <property type="evidence" value="ECO:0007669"/>
    <property type="project" value="InterPro"/>
</dbReference>